<evidence type="ECO:0000313" key="4">
    <source>
        <dbReference type="EMBL" id="PSL44354.1"/>
    </source>
</evidence>
<keyword evidence="5" id="KW-1185">Reference proteome</keyword>
<dbReference type="CDD" id="cd14740">
    <property type="entry name" value="PAAR_4"/>
    <property type="match status" value="1"/>
</dbReference>
<organism evidence="4 5">
    <name type="scientific">Chitinophaga niastensis</name>
    <dbReference type="NCBI Taxonomy" id="536980"/>
    <lineage>
        <taxon>Bacteria</taxon>
        <taxon>Pseudomonadati</taxon>
        <taxon>Bacteroidota</taxon>
        <taxon>Chitinophagia</taxon>
        <taxon>Chitinophagales</taxon>
        <taxon>Chitinophagaceae</taxon>
        <taxon>Chitinophaga</taxon>
    </lineage>
</organism>
<dbReference type="InterPro" id="IPR045351">
    <property type="entry name" value="DUF6531"/>
</dbReference>
<dbReference type="SUPFAM" id="SSF69322">
    <property type="entry name" value="Tricorn protease domain 2"/>
    <property type="match status" value="1"/>
</dbReference>
<evidence type="ECO:0000313" key="5">
    <source>
        <dbReference type="Proteomes" id="UP000240971"/>
    </source>
</evidence>
<feature type="domain" description="Teneurin-like YD-shell" evidence="3">
    <location>
        <begin position="543"/>
        <end position="696"/>
    </location>
</feature>
<dbReference type="InterPro" id="IPR056823">
    <property type="entry name" value="TEN-like_YD-shell"/>
</dbReference>
<dbReference type="RefSeq" id="WP_106530631.1">
    <property type="nucleotide sequence ID" value="NZ_PYAW01000006.1"/>
</dbReference>
<dbReference type="PANTHER" id="PTHR32305">
    <property type="match status" value="1"/>
</dbReference>
<evidence type="ECO:0000259" key="2">
    <source>
        <dbReference type="Pfam" id="PF20148"/>
    </source>
</evidence>
<dbReference type="Gene3D" id="2.180.10.10">
    <property type="entry name" value="RHS repeat-associated core"/>
    <property type="match status" value="3"/>
</dbReference>
<dbReference type="InterPro" id="IPR050708">
    <property type="entry name" value="T6SS_VgrG/RHS"/>
</dbReference>
<dbReference type="Gene3D" id="3.90.930.1">
    <property type="match status" value="1"/>
</dbReference>
<dbReference type="InterPro" id="IPR022385">
    <property type="entry name" value="Rhs_assc_core"/>
</dbReference>
<dbReference type="Proteomes" id="UP000240971">
    <property type="component" value="Unassembled WGS sequence"/>
</dbReference>
<dbReference type="PANTHER" id="PTHR32305:SF15">
    <property type="entry name" value="PROTEIN RHSA-RELATED"/>
    <property type="match status" value="1"/>
</dbReference>
<feature type="domain" description="Teneurin-like YD-shell" evidence="3">
    <location>
        <begin position="946"/>
        <end position="1234"/>
    </location>
</feature>
<evidence type="ECO:0000259" key="3">
    <source>
        <dbReference type="Pfam" id="PF25023"/>
    </source>
</evidence>
<comment type="caution">
    <text evidence="4">The sequence shown here is derived from an EMBL/GenBank/DDBJ whole genome shotgun (WGS) entry which is preliminary data.</text>
</comment>
<dbReference type="Pfam" id="PF05593">
    <property type="entry name" value="RHS_repeat"/>
    <property type="match status" value="1"/>
</dbReference>
<dbReference type="NCBIfam" id="TIGR01643">
    <property type="entry name" value="YD_repeat_2x"/>
    <property type="match status" value="4"/>
</dbReference>
<dbReference type="Pfam" id="PF20148">
    <property type="entry name" value="DUF6531"/>
    <property type="match status" value="1"/>
</dbReference>
<accession>A0A2P8HDQ3</accession>
<dbReference type="InterPro" id="IPR031325">
    <property type="entry name" value="RHS_repeat"/>
</dbReference>
<dbReference type="NCBIfam" id="TIGR03696">
    <property type="entry name" value="Rhs_assc_core"/>
    <property type="match status" value="1"/>
</dbReference>
<sequence>MLVSNKHFIPVIGLDIHIVILFGFPIPLPHPYIGLVIDPMDWIPFIGATTKINHVPRGKSDTNGKLVFLFHIPMGGPFLLAPMIGHDSVNFFGSKKVKVEGNLMSPSGHMLMTCNDIGIPLSLTPGKKFIPIPSLYLPTSYSIPLSFGKPVMVGGPFVPDWAGVIMNLIMSYGFGAALKGLGKLGKKVLTKFNHALKGKLGSNKLSKALCKKGFEPVDLVQGIVIYDGIDFELPGPIPLKWMRSWNSDSPFKGLLGHGNHGCYDMRVQEFPAENATVVLLGDGRSAVFDALPYNGNSEYNRHEKLLLTRSHADEYALFDYESRLTYTFRLSHPRDEQYRLINITDEAGFMISFHYNANGHLLRIIDSAGRHLLILNDEGGRIIQVTAQHRGEQRLLVRYTYNETGDLTGITDALDQTTFIQYRDHLMIKKTDRNGQSFYWEYDQKKRCTHTYGDGGLMEGTLEYHPKEGFNRITNSQGHSTTLYYTPDFVVTQIKAPLGNSIFFAYTADMEIYRVIDAEGNVTGYTYDELGNRTSVVFPDGSATSATYNREGKLVLSADPEGNSRTYIYYEKTGLLHTLTEADGRIRIFRYNDNNLVRKIEDETENHTLLAYDEDFNLNSITLPDGGKTTWEYNTWGQCLRLRNPLREEQTFQYDTLGRVTDIRLPDNHIKLRYNAYKEIVAAQDKQHVVQFAYTPMGNIKLREEKGIKTHFLYNNEEELTGLVNEHGEMYRLMRNANGDIISETGFDGITRRYDRDSAGKVIKVHRPGNKWTNYEYNYNGLLARTEHSDGTWEAFSYNRNGKLLEVATPDNTVKFVRDAMGRMISESQNGHIVTSRYDNEGRRTTVQSSLGANIQTRWNAMDDLTGISAMANGTIDPWTAEIQRNLLGLEIERTLPGGVKSSWTYHPGSSASNTPDAHTVTSGSKITRSHQYHWDANMRLKQIVKGLSEGIVKFGHDDIGNLAWAQYENGQYDYRLPDKAGNLYKTQTRTDRKYAAGGRLLESDQARFIYDEEGNLIKKIITNAALPVTWEYEWYGNGLLKQVRRPDQKTITFQYDGLGRRTQKTFSGQVTRFVWDGHKPLHEWTYPEKEQPQTIIDEYGEISSSHREPVPAETLTTWVFEEKTFKLAAKITDQQQYSVITDHLGTPCEAYDTTGQKLWSAELDIDGNVRKLEGSKDFVPFRYQGQYEDVETGLHYNRFRYYSPQEGMYISQDPIGVAGGWNNYAYVKDTNCYIDIWGWEDIWFRALHPNDMTSLDAGNGIIPKAPGATETPMSHVLNGSTPGYGDQYVSLTKDRSFAERWARKAGTEVGEIDLDKLNNTKLDLSTTEGRLEHLGDVSRAPVGSDLHKANKYAKGAKELLVEGTMANEAVVHRYNPPCL</sequence>
<dbReference type="EMBL" id="PYAW01000006">
    <property type="protein sequence ID" value="PSL44354.1"/>
    <property type="molecule type" value="Genomic_DNA"/>
</dbReference>
<evidence type="ECO:0000256" key="1">
    <source>
        <dbReference type="ARBA" id="ARBA00022737"/>
    </source>
</evidence>
<feature type="domain" description="DUF6531" evidence="2">
    <location>
        <begin position="215"/>
        <end position="288"/>
    </location>
</feature>
<dbReference type="OrthoDB" id="9765204at2"/>
<dbReference type="Pfam" id="PF25023">
    <property type="entry name" value="TEN_YD-shell"/>
    <property type="match status" value="3"/>
</dbReference>
<reference evidence="4 5" key="1">
    <citation type="submission" date="2018-03" db="EMBL/GenBank/DDBJ databases">
        <title>Genomic Encyclopedia of Archaeal and Bacterial Type Strains, Phase II (KMG-II): from individual species to whole genera.</title>
        <authorList>
            <person name="Goeker M."/>
        </authorList>
    </citation>
    <scope>NUCLEOTIDE SEQUENCE [LARGE SCALE GENOMIC DNA]</scope>
    <source>
        <strain evidence="4 5">DSM 24859</strain>
    </source>
</reference>
<gene>
    <name evidence="4" type="ORF">CLV51_106220</name>
</gene>
<dbReference type="InterPro" id="IPR006530">
    <property type="entry name" value="YD"/>
</dbReference>
<proteinExistence type="predicted"/>
<keyword evidence="1" id="KW-0677">Repeat</keyword>
<name>A0A2P8HDQ3_CHINA</name>
<feature type="domain" description="Teneurin-like YD-shell" evidence="3">
    <location>
        <begin position="350"/>
        <end position="448"/>
    </location>
</feature>
<protein>
    <submittedName>
        <fullName evidence="4">RHS repeat-associated protein</fullName>
    </submittedName>
</protein>